<dbReference type="InterPro" id="IPR025676">
    <property type="entry name" value="Clr5_dom"/>
</dbReference>
<comment type="caution">
    <text evidence="2">The sequence shown here is derived from an EMBL/GenBank/DDBJ whole genome shotgun (WGS) entry which is preliminary data.</text>
</comment>
<name>A0AAV9N902_9EURO</name>
<dbReference type="GeneID" id="89972285"/>
<evidence type="ECO:0000313" key="2">
    <source>
        <dbReference type="EMBL" id="KAK5049987.1"/>
    </source>
</evidence>
<dbReference type="AlphaFoldDB" id="A0AAV9N902"/>
<proteinExistence type="predicted"/>
<feature type="domain" description="Clr5" evidence="1">
    <location>
        <begin position="11"/>
        <end position="63"/>
    </location>
</feature>
<dbReference type="PANTHER" id="PTHR38788">
    <property type="entry name" value="CLR5 DOMAIN-CONTAINING PROTEIN"/>
    <property type="match status" value="1"/>
</dbReference>
<dbReference type="RefSeq" id="XP_064704797.1">
    <property type="nucleotide sequence ID" value="XM_064847685.1"/>
</dbReference>
<protein>
    <recommendedName>
        <fullName evidence="1">Clr5 domain-containing protein</fullName>
    </recommendedName>
</protein>
<dbReference type="Pfam" id="PF14420">
    <property type="entry name" value="Clr5"/>
    <property type="match status" value="1"/>
</dbReference>
<sequence length="541" mass="61076">MASNARYPTSASDWQPYRALITRLYKDEDRTLEDVMKVLKTQYGFRATNKMFKSRIKSWGLDKHNKAYEVEEILRLLAARETIGKDTVFLLRGRPVDLAAIEKSARRKRSRVAGRSKKPAHINISTTRTVIDLICLTPPPVPLSLLDPDRLRNAHCFLHFSQAFVQDSLHSGNWTLHNDLLGFACLQCPIYPTGAPNAVFQSIERGIRWYTSGEVTQAYRQWRLAFSQLPLIVSSPDPSQLVGLIDLISHLAACESQVAGLLLRYLGELSSRDRHCSRSSLAMLRSLSRLEVKDLSEIAERSKDCFLEIFGRHFPFDTFFFVDSGIILMKPNGRRETAGSGTSQIGDMTLNLGSYDGEDIRGPTRILEILIPPEQYPVAEELALVHMQRLRQMKLDESVATAISHVLSCLVHLYLSQRDYEKAHQGLMNKLDHHFEMLRAQQAGLSEESMLSTYSLLEILARELGRSEDVSKWSLAYFQLKNQTDVLAENEKSTLQAMSKGSHQNTAIAIEVQDPPRFPTLEIEPLAHVDDSHDASATNPS</sequence>
<accession>A0AAV9N902</accession>
<keyword evidence="3" id="KW-1185">Reference proteome</keyword>
<dbReference type="EMBL" id="JAVRRD010000018">
    <property type="protein sequence ID" value="KAK5049987.1"/>
    <property type="molecule type" value="Genomic_DNA"/>
</dbReference>
<gene>
    <name evidence="2" type="ORF">LTR84_004106</name>
</gene>
<evidence type="ECO:0000259" key="1">
    <source>
        <dbReference type="Pfam" id="PF14420"/>
    </source>
</evidence>
<evidence type="ECO:0000313" key="3">
    <source>
        <dbReference type="Proteomes" id="UP001358417"/>
    </source>
</evidence>
<dbReference type="PANTHER" id="PTHR38788:SF3">
    <property type="entry name" value="CLR5 DOMAIN-CONTAINING PROTEIN"/>
    <property type="match status" value="1"/>
</dbReference>
<dbReference type="Proteomes" id="UP001358417">
    <property type="component" value="Unassembled WGS sequence"/>
</dbReference>
<organism evidence="2 3">
    <name type="scientific">Exophiala bonariae</name>
    <dbReference type="NCBI Taxonomy" id="1690606"/>
    <lineage>
        <taxon>Eukaryota</taxon>
        <taxon>Fungi</taxon>
        <taxon>Dikarya</taxon>
        <taxon>Ascomycota</taxon>
        <taxon>Pezizomycotina</taxon>
        <taxon>Eurotiomycetes</taxon>
        <taxon>Chaetothyriomycetidae</taxon>
        <taxon>Chaetothyriales</taxon>
        <taxon>Herpotrichiellaceae</taxon>
        <taxon>Exophiala</taxon>
    </lineage>
</organism>
<reference evidence="2 3" key="1">
    <citation type="submission" date="2023-08" db="EMBL/GenBank/DDBJ databases">
        <title>Black Yeasts Isolated from many extreme environments.</title>
        <authorList>
            <person name="Coleine C."/>
            <person name="Stajich J.E."/>
            <person name="Selbmann L."/>
        </authorList>
    </citation>
    <scope>NUCLEOTIDE SEQUENCE [LARGE SCALE GENOMIC DNA]</scope>
    <source>
        <strain evidence="2 3">CCFEE 5792</strain>
    </source>
</reference>